<dbReference type="CDD" id="cd03221">
    <property type="entry name" value="ABCF_EF-3"/>
    <property type="match status" value="2"/>
</dbReference>
<comment type="caution">
    <text evidence="6">The sequence shown here is derived from an EMBL/GenBank/DDBJ whole genome shotgun (WGS) entry which is preliminary data.</text>
</comment>
<dbReference type="EMBL" id="PZKE01000030">
    <property type="protein sequence ID" value="PTE12749.1"/>
    <property type="molecule type" value="Genomic_DNA"/>
</dbReference>
<keyword evidence="2" id="KW-0547">Nucleotide-binding</keyword>
<feature type="compositionally biased region" description="Basic and acidic residues" evidence="4">
    <location>
        <begin position="241"/>
        <end position="266"/>
    </location>
</feature>
<dbReference type="GO" id="GO:0005524">
    <property type="term" value="F:ATP binding"/>
    <property type="evidence" value="ECO:0007669"/>
    <property type="project" value="UniProtKB-KW"/>
</dbReference>
<organism evidence="6 7">
    <name type="scientific">Fuscovulum blasticum DSM 2131</name>
    <dbReference type="NCBI Taxonomy" id="1188250"/>
    <lineage>
        <taxon>Bacteria</taxon>
        <taxon>Pseudomonadati</taxon>
        <taxon>Pseudomonadota</taxon>
        <taxon>Alphaproteobacteria</taxon>
        <taxon>Rhodobacterales</taxon>
        <taxon>Paracoccaceae</taxon>
        <taxon>Pseudogemmobacter</taxon>
    </lineage>
</organism>
<proteinExistence type="predicted"/>
<evidence type="ECO:0000256" key="4">
    <source>
        <dbReference type="SAM" id="MobiDB-lite"/>
    </source>
</evidence>
<accession>A0A2T4J4B2</accession>
<dbReference type="InterPro" id="IPR017871">
    <property type="entry name" value="ABC_transporter-like_CS"/>
</dbReference>
<dbReference type="RefSeq" id="WP_107674743.1">
    <property type="nucleotide sequence ID" value="NZ_PZKE01000030.1"/>
</dbReference>
<dbReference type="InterPro" id="IPR050611">
    <property type="entry name" value="ABCF"/>
</dbReference>
<dbReference type="Proteomes" id="UP000241362">
    <property type="component" value="Unassembled WGS sequence"/>
</dbReference>
<sequence length="532" mass="55760">MPAACITLSNLSWSTPDGRPVLSNLSLTLGPERTGIVGRNGCGKTTLLKLIAGRLRPTAGRLQVAGRIGVLRQDIGAHPGETVADLFGARAGLALLERAATGQAGAEDLAAADWTLPQRIEAALGRCGLELGPQTPLAALSGGQRTRAGLAALILDAPEFLLLDEPTNNLDTPGRQAVADLLRGWRGGAVVVSHDRDLLDAMEAIVELSPLGAARYGGGYSAFAARKAEELEAARHDLAEAGKAEAEARRRAQQAAERKARKDGAGHRARAKGGQPKILLDAAKGRAEASGGANLRLREARLAEAQAALSGARDRIEVVEPLRMEIPATGLPPARLVLRLEAVSGGHDAARPTIRDLSLTLTGPERLAVTGPNGSGKSTLLALIAGQMAPVAGRIDRPVPCALLDQAVGLLDPGQTLRENFLRLSPGAGETACRAALARFRFRAGDALRRVDGLSGGERLRAGLACTLGQPQPPALLLLDEPTNHLDLDATEALEAALDAYDGALIVVSHDERFLRALRLTRRLDLGGRWRG</sequence>
<dbReference type="Gene3D" id="3.40.50.300">
    <property type="entry name" value="P-loop containing nucleotide triphosphate hydrolases"/>
    <property type="match status" value="2"/>
</dbReference>
<dbReference type="GO" id="GO:0016887">
    <property type="term" value="F:ATP hydrolysis activity"/>
    <property type="evidence" value="ECO:0007669"/>
    <property type="project" value="InterPro"/>
</dbReference>
<dbReference type="PROSITE" id="PS00211">
    <property type="entry name" value="ABC_TRANSPORTER_1"/>
    <property type="match status" value="1"/>
</dbReference>
<dbReference type="PANTHER" id="PTHR19211">
    <property type="entry name" value="ATP-BINDING TRANSPORT PROTEIN-RELATED"/>
    <property type="match status" value="1"/>
</dbReference>
<keyword evidence="7" id="KW-1185">Reference proteome</keyword>
<evidence type="ECO:0000259" key="5">
    <source>
        <dbReference type="PROSITE" id="PS50893"/>
    </source>
</evidence>
<feature type="domain" description="ABC transporter" evidence="5">
    <location>
        <begin position="6"/>
        <end position="236"/>
    </location>
</feature>
<dbReference type="Pfam" id="PF00005">
    <property type="entry name" value="ABC_tran"/>
    <property type="match status" value="2"/>
</dbReference>
<evidence type="ECO:0000256" key="3">
    <source>
        <dbReference type="ARBA" id="ARBA00022840"/>
    </source>
</evidence>
<keyword evidence="1" id="KW-0677">Repeat</keyword>
<name>A0A2T4J4B2_FUSBL</name>
<feature type="region of interest" description="Disordered" evidence="4">
    <location>
        <begin position="241"/>
        <end position="276"/>
    </location>
</feature>
<dbReference type="InterPro" id="IPR003439">
    <property type="entry name" value="ABC_transporter-like_ATP-bd"/>
</dbReference>
<protein>
    <submittedName>
        <fullName evidence="6">ABC transporter</fullName>
    </submittedName>
</protein>
<keyword evidence="3" id="KW-0067">ATP-binding</keyword>
<dbReference type="InterPro" id="IPR027417">
    <property type="entry name" value="P-loop_NTPase"/>
</dbReference>
<dbReference type="PROSITE" id="PS50893">
    <property type="entry name" value="ABC_TRANSPORTER_2"/>
    <property type="match status" value="1"/>
</dbReference>
<evidence type="ECO:0000313" key="6">
    <source>
        <dbReference type="EMBL" id="PTE12749.1"/>
    </source>
</evidence>
<reference evidence="6 7" key="1">
    <citation type="submission" date="2018-03" db="EMBL/GenBank/DDBJ databases">
        <title>Rhodobacter blasticus.</title>
        <authorList>
            <person name="Meyer T.E."/>
            <person name="Miller S."/>
            <person name="Lodha T."/>
            <person name="Gandham S."/>
            <person name="Chintalapati S."/>
            <person name="Chintalapati V.R."/>
        </authorList>
    </citation>
    <scope>NUCLEOTIDE SEQUENCE [LARGE SCALE GENOMIC DNA]</scope>
    <source>
        <strain evidence="6 7">DSM 2131</strain>
    </source>
</reference>
<gene>
    <name evidence="6" type="ORF">C5F44_16890</name>
</gene>
<dbReference type="FunFam" id="3.40.50.300:FF:001320">
    <property type="entry name" value="Heme ABC transporter ATP-binding protein"/>
    <property type="match status" value="1"/>
</dbReference>
<evidence type="ECO:0000256" key="2">
    <source>
        <dbReference type="ARBA" id="ARBA00022741"/>
    </source>
</evidence>
<dbReference type="InterPro" id="IPR003593">
    <property type="entry name" value="AAA+_ATPase"/>
</dbReference>
<evidence type="ECO:0000256" key="1">
    <source>
        <dbReference type="ARBA" id="ARBA00022737"/>
    </source>
</evidence>
<evidence type="ECO:0000313" key="7">
    <source>
        <dbReference type="Proteomes" id="UP000241362"/>
    </source>
</evidence>
<dbReference type="AlphaFoldDB" id="A0A2T4J4B2"/>
<dbReference type="SUPFAM" id="SSF52540">
    <property type="entry name" value="P-loop containing nucleoside triphosphate hydrolases"/>
    <property type="match status" value="2"/>
</dbReference>
<dbReference type="PANTHER" id="PTHR19211:SF6">
    <property type="entry name" value="BLL7188 PROTEIN"/>
    <property type="match status" value="1"/>
</dbReference>
<dbReference type="SMART" id="SM00382">
    <property type="entry name" value="AAA"/>
    <property type="match status" value="2"/>
</dbReference>